<evidence type="ECO:0000256" key="1">
    <source>
        <dbReference type="ARBA" id="ARBA00005010"/>
    </source>
</evidence>
<dbReference type="Pfam" id="PF13241">
    <property type="entry name" value="NAD_binding_7"/>
    <property type="match status" value="1"/>
</dbReference>
<comment type="caution">
    <text evidence="8">The sequence shown here is derived from an EMBL/GenBank/DDBJ whole genome shotgun (WGS) entry which is preliminary data.</text>
</comment>
<organism evidence="8 9">
    <name type="scientific">Roseomonas acroporae</name>
    <dbReference type="NCBI Taxonomy" id="2937791"/>
    <lineage>
        <taxon>Bacteria</taxon>
        <taxon>Pseudomonadati</taxon>
        <taxon>Pseudomonadota</taxon>
        <taxon>Alphaproteobacteria</taxon>
        <taxon>Acetobacterales</taxon>
        <taxon>Roseomonadaceae</taxon>
        <taxon>Roseomonas</taxon>
    </lineage>
</organism>
<dbReference type="InterPro" id="IPR036291">
    <property type="entry name" value="NAD(P)-bd_dom_sf"/>
</dbReference>
<dbReference type="Proteomes" id="UP001139516">
    <property type="component" value="Unassembled WGS sequence"/>
</dbReference>
<keyword evidence="4" id="KW-0520">NAD</keyword>
<dbReference type="PANTHER" id="PTHR35330:SF1">
    <property type="entry name" value="SIROHEME BIOSYNTHESIS PROTEIN MET8"/>
    <property type="match status" value="1"/>
</dbReference>
<dbReference type="InterPro" id="IPR006367">
    <property type="entry name" value="Sirohaem_synthase_N"/>
</dbReference>
<dbReference type="InterPro" id="IPR028281">
    <property type="entry name" value="Sirohaem_synthase_central"/>
</dbReference>
<dbReference type="Pfam" id="PF14824">
    <property type="entry name" value="Sirohm_synth_M"/>
    <property type="match status" value="1"/>
</dbReference>
<reference evidence="8" key="1">
    <citation type="submission" date="2022-04" db="EMBL/GenBank/DDBJ databases">
        <title>Roseomonas acroporae sp. nov., isolated from coral Acropora digitifera.</title>
        <authorList>
            <person name="Sun H."/>
        </authorList>
    </citation>
    <scope>NUCLEOTIDE SEQUENCE</scope>
    <source>
        <strain evidence="8">NAR14</strain>
    </source>
</reference>
<dbReference type="Gene3D" id="3.40.50.720">
    <property type="entry name" value="NAD(P)-binding Rossmann-like Domain"/>
    <property type="match status" value="1"/>
</dbReference>
<dbReference type="NCBIfam" id="TIGR01470">
    <property type="entry name" value="cysG_Nterm"/>
    <property type="match status" value="1"/>
</dbReference>
<dbReference type="InterPro" id="IPR028161">
    <property type="entry name" value="Met8-like"/>
</dbReference>
<evidence type="ECO:0000256" key="2">
    <source>
        <dbReference type="ARBA" id="ARBA00012400"/>
    </source>
</evidence>
<dbReference type="PANTHER" id="PTHR35330">
    <property type="entry name" value="SIROHEME BIOSYNTHESIS PROTEIN MET8"/>
    <property type="match status" value="1"/>
</dbReference>
<feature type="domain" description="Siroheme synthase central" evidence="7">
    <location>
        <begin position="115"/>
        <end position="141"/>
    </location>
</feature>
<dbReference type="GO" id="GO:0004325">
    <property type="term" value="F:ferrochelatase activity"/>
    <property type="evidence" value="ECO:0007669"/>
    <property type="project" value="InterPro"/>
</dbReference>
<comment type="pathway">
    <text evidence="1">Porphyrin-containing compound metabolism; siroheme biosynthesis; sirohydrochlorin from precorrin-2: step 1/1.</text>
</comment>
<keyword evidence="9" id="KW-1185">Reference proteome</keyword>
<gene>
    <name evidence="8" type="ORF">M0638_17685</name>
</gene>
<dbReference type="AlphaFoldDB" id="A0A9X1YHE3"/>
<dbReference type="GO" id="GO:0019354">
    <property type="term" value="P:siroheme biosynthetic process"/>
    <property type="evidence" value="ECO:0007669"/>
    <property type="project" value="InterPro"/>
</dbReference>
<evidence type="ECO:0000256" key="4">
    <source>
        <dbReference type="ARBA" id="ARBA00023027"/>
    </source>
</evidence>
<comment type="catalytic activity">
    <reaction evidence="6">
        <text>precorrin-2 + NAD(+) = sirohydrochlorin + NADH + 2 H(+)</text>
        <dbReference type="Rhea" id="RHEA:15613"/>
        <dbReference type="ChEBI" id="CHEBI:15378"/>
        <dbReference type="ChEBI" id="CHEBI:57540"/>
        <dbReference type="ChEBI" id="CHEBI:57945"/>
        <dbReference type="ChEBI" id="CHEBI:58351"/>
        <dbReference type="ChEBI" id="CHEBI:58827"/>
        <dbReference type="EC" id="1.3.1.76"/>
    </reaction>
</comment>
<name>A0A9X1YHE3_9PROT</name>
<dbReference type="GO" id="GO:0043115">
    <property type="term" value="F:precorrin-2 dehydrogenase activity"/>
    <property type="evidence" value="ECO:0007669"/>
    <property type="project" value="UniProtKB-EC"/>
</dbReference>
<dbReference type="InterPro" id="IPR042518">
    <property type="entry name" value="SirC_C"/>
</dbReference>
<proteinExistence type="predicted"/>
<evidence type="ECO:0000256" key="5">
    <source>
        <dbReference type="ARBA" id="ARBA00023244"/>
    </source>
</evidence>
<evidence type="ECO:0000259" key="7">
    <source>
        <dbReference type="Pfam" id="PF14824"/>
    </source>
</evidence>
<evidence type="ECO:0000313" key="9">
    <source>
        <dbReference type="Proteomes" id="UP001139516"/>
    </source>
</evidence>
<dbReference type="SUPFAM" id="SSF75615">
    <property type="entry name" value="Siroheme synthase middle domains-like"/>
    <property type="match status" value="1"/>
</dbReference>
<accession>A0A9X1YHE3</accession>
<protein>
    <recommendedName>
        <fullName evidence="2">precorrin-2 dehydrogenase</fullName>
        <ecNumber evidence="2">1.3.1.76</ecNumber>
    </recommendedName>
</protein>
<evidence type="ECO:0000256" key="3">
    <source>
        <dbReference type="ARBA" id="ARBA00023002"/>
    </source>
</evidence>
<evidence type="ECO:0000313" key="8">
    <source>
        <dbReference type="EMBL" id="MCK8786211.1"/>
    </source>
</evidence>
<sequence length="188" mass="20526">MLPLMLDLAEWPVLLVGGGPAALKRLDLLEQSGARRLAIHAPDPLPEMRARAGARLVERLPDEAEIAAARLLFVADLPEPEAARLAVLGRAHRVLVNVEDVVPLCDAYAMATVRRGQLVLAVSTEGRSPAVAARLRRQLAERYGPEWAARLDAVAALRDRLRAEGRRPAEVMAETNAWLDAQDRQETG</sequence>
<keyword evidence="5" id="KW-0627">Porphyrin biosynthesis</keyword>
<dbReference type="SUPFAM" id="SSF51735">
    <property type="entry name" value="NAD(P)-binding Rossmann-fold domains"/>
    <property type="match status" value="1"/>
</dbReference>
<keyword evidence="3" id="KW-0560">Oxidoreductase</keyword>
<dbReference type="EMBL" id="JALPRX010000076">
    <property type="protein sequence ID" value="MCK8786211.1"/>
    <property type="molecule type" value="Genomic_DNA"/>
</dbReference>
<evidence type="ECO:0000256" key="6">
    <source>
        <dbReference type="ARBA" id="ARBA00047561"/>
    </source>
</evidence>
<dbReference type="RefSeq" id="WP_248668326.1">
    <property type="nucleotide sequence ID" value="NZ_JALPRX010000076.1"/>
</dbReference>
<dbReference type="Gene3D" id="1.10.8.610">
    <property type="entry name" value="SirC, precorrin-2 dehydrogenase, C-terminal helical domain-like"/>
    <property type="match status" value="1"/>
</dbReference>
<dbReference type="EC" id="1.3.1.76" evidence="2"/>